<dbReference type="AlphaFoldDB" id="A0A411PF60"/>
<name>A0A411PF60_9GAMM</name>
<keyword evidence="3" id="KW-1185">Reference proteome</keyword>
<organism evidence="2 3">
    <name type="scientific">Shewanella maritima</name>
    <dbReference type="NCBI Taxonomy" id="2520507"/>
    <lineage>
        <taxon>Bacteria</taxon>
        <taxon>Pseudomonadati</taxon>
        <taxon>Pseudomonadota</taxon>
        <taxon>Gammaproteobacteria</taxon>
        <taxon>Alteromonadales</taxon>
        <taxon>Shewanellaceae</taxon>
        <taxon>Shewanella</taxon>
    </lineage>
</organism>
<keyword evidence="1" id="KW-0732">Signal</keyword>
<dbReference type="RefSeq" id="WP_130598015.1">
    <property type="nucleotide sequence ID" value="NZ_CP036200.1"/>
</dbReference>
<gene>
    <name evidence="2" type="ORF">EXU30_04505</name>
</gene>
<evidence type="ECO:0000313" key="3">
    <source>
        <dbReference type="Proteomes" id="UP000291106"/>
    </source>
</evidence>
<proteinExistence type="predicted"/>
<dbReference type="Proteomes" id="UP000291106">
    <property type="component" value="Chromosome"/>
</dbReference>
<evidence type="ECO:0000256" key="1">
    <source>
        <dbReference type="SAM" id="SignalP"/>
    </source>
</evidence>
<reference evidence="2 3" key="1">
    <citation type="submission" date="2019-02" db="EMBL/GenBank/DDBJ databases">
        <title>Shewanella sp. D4-2 isolated from Dokdo Island.</title>
        <authorList>
            <person name="Baek K."/>
        </authorList>
    </citation>
    <scope>NUCLEOTIDE SEQUENCE [LARGE SCALE GENOMIC DNA]</scope>
    <source>
        <strain evidence="2 3">D4-2</strain>
    </source>
</reference>
<evidence type="ECO:0000313" key="2">
    <source>
        <dbReference type="EMBL" id="QBF82042.1"/>
    </source>
</evidence>
<feature type="signal peptide" evidence="1">
    <location>
        <begin position="1"/>
        <end position="22"/>
    </location>
</feature>
<dbReference type="OrthoDB" id="237258at2"/>
<dbReference type="KEGG" id="smai:EXU30_04505"/>
<sequence>MTTKTQLGLAIGLALSSMSASAAWHNDQTNFATIASEGVIPQWTTTKTGNHYAGFLKADDWENSVYHGYDMYLQRVNQKGEVVWDDEPLLVIDRSKSYVYDYSIAALDNESVRIAIRDERENTDGNIQDVVVIYEVSADKKSRWETGIEITSPTGLSHVGVPHVTAVGNGSIVTWDESEDVNGDLDYYGDPTNAHIAYVDENGEIKWHVHEQLHDASYPVERALVSDGFIVVYQDIDPEYGSHLSIQKYSLENGEPTWGDKPVAFTKGDLENIPDSPAPNSDITIDEHENVIIAWRLPTDSGAMLMMQEFDRMGNKRFSGNLRISHGDADYNPSGPSIEVVNGDRIITFAVLLDGSTPETGIFAQKVSADGKVIWSEPREIVQLTSGDFDTGFNGYLDVVNTSSRNGVVNAYFMKVWDYWPITYNYVQFDADGKAGEEKTIDGNKNTKGNLQLHTNPIGDVIYWSEDGTNNSPIYAQNIHNDGTHGLTADIKLAVKPNLATLEDMSKVMTFTIHDETSQNHDVQLTTETTDITITDVVKAATHVSATITPSADYIGEATFTLAVTDLDNSSRSATQNYTLNVVTIDDAPEIEIASNIEVFEGESTTVSAVVTDVDSDDVSVNWTHNSDIELNVFWSNNELTVSAPLVDNTQSIELTGTLDDGVNTVEKTVTVKVNKVESDAGSALGSLWLFALLGLFTRKIKK</sequence>
<protein>
    <submittedName>
        <fullName evidence="2">Uncharacterized protein</fullName>
    </submittedName>
</protein>
<feature type="chain" id="PRO_5019518735" evidence="1">
    <location>
        <begin position="23"/>
        <end position="703"/>
    </location>
</feature>
<dbReference type="EMBL" id="CP036200">
    <property type="protein sequence ID" value="QBF82042.1"/>
    <property type="molecule type" value="Genomic_DNA"/>
</dbReference>
<accession>A0A411PF60</accession>